<dbReference type="EMBL" id="JH815773">
    <property type="protein sequence ID" value="EKC40141.1"/>
    <property type="molecule type" value="Genomic_DNA"/>
</dbReference>
<dbReference type="GO" id="GO:0002376">
    <property type="term" value="P:immune system process"/>
    <property type="evidence" value="ECO:0007669"/>
    <property type="project" value="UniProtKB-KW"/>
</dbReference>
<dbReference type="Gene3D" id="3.40.50.300">
    <property type="entry name" value="P-loop containing nucleotide triphosphate hydrolases"/>
    <property type="match status" value="2"/>
</dbReference>
<dbReference type="GO" id="GO:0031048">
    <property type="term" value="P:regulatory ncRNA-mediated heterochromatin formation"/>
    <property type="evidence" value="ECO:0007669"/>
    <property type="project" value="TreeGrafter"/>
</dbReference>
<keyword evidence="2" id="KW-0963">Cytoplasm</keyword>
<feature type="region of interest" description="Disordered" evidence="7">
    <location>
        <begin position="51"/>
        <end position="100"/>
    </location>
</feature>
<comment type="subcellular location">
    <subcellularLocation>
        <location evidence="1">Cytoplasm</location>
    </subcellularLocation>
</comment>
<dbReference type="Pfam" id="PF20173">
    <property type="entry name" value="ZnF_RZ-type"/>
    <property type="match status" value="1"/>
</dbReference>
<dbReference type="GO" id="GO:0004386">
    <property type="term" value="F:helicase activity"/>
    <property type="evidence" value="ECO:0007669"/>
    <property type="project" value="InterPro"/>
</dbReference>
<dbReference type="PANTHER" id="PTHR10887:SF341">
    <property type="entry name" value="NFX1-TYPE ZINC FINGER-CONTAINING PROTEIN 1"/>
    <property type="match status" value="1"/>
</dbReference>
<keyword evidence="5" id="KW-0862">Zinc</keyword>
<keyword evidence="3" id="KW-0479">Metal-binding</keyword>
<dbReference type="InterPro" id="IPR046439">
    <property type="entry name" value="ZF_RZ_dom"/>
</dbReference>
<evidence type="ECO:0000256" key="6">
    <source>
        <dbReference type="ARBA" id="ARBA00022859"/>
    </source>
</evidence>
<name>K1RYN2_MAGGI</name>
<dbReference type="SUPFAM" id="SSF52540">
    <property type="entry name" value="P-loop containing nucleoside triphosphate hydrolases"/>
    <property type="match status" value="1"/>
</dbReference>
<evidence type="ECO:0000256" key="4">
    <source>
        <dbReference type="ARBA" id="ARBA00022771"/>
    </source>
</evidence>
<dbReference type="PROSITE" id="PS51981">
    <property type="entry name" value="ZF_RZ"/>
    <property type="match status" value="1"/>
</dbReference>
<dbReference type="Pfam" id="PF13086">
    <property type="entry name" value="AAA_11"/>
    <property type="match status" value="1"/>
</dbReference>
<evidence type="ECO:0000256" key="3">
    <source>
        <dbReference type="ARBA" id="ARBA00022723"/>
    </source>
</evidence>
<sequence length="780" mass="89703">MGVYPSPEDLQRGTRPRRPVTAFRSAARVVVAVTRMRFLVRKWKRATRVGSPVMGGTVDLQQGYAPNSNSFSPPRINTQSRVNGSGPFNSHASSPLHSSVHQSPYSPSYLSSSFTQRDLLNGASPYHSLGGASSGYHVNSNGVTNGISPYQSVGNLQRMEYDIWGLTEKDKWRLYRYWTHKFCCSYRDQIRGKEAEYEQSATRLREIQMQEDQQIMRLATVIGMTTTGAARYQSVLQEIGPKVVVVEEAAEVLEAHILTTLSQDCEHLILIGDHKQLKPNPTVYRLAKDYNLDVSMFERMVKNGMECDCLKYQHRMRPEISKMMRIIYPELEDHEIVRRYPDIKGISHNFFFIHHDYLESNEVEQKSHSNLYEAEYIVALCRHYKCTKRCFEPCNRPRCNKPCLKLLKCNHKCIGLCGEPCPKKCRICNRGVVTEIFFGTEDEDDARFVELEDCGHVFEVTGLDHYIDNFGKGDGKDVSVKLIECPRCKTPIRRNLRYGNDVKKTVLDIENAKRKIIGDRQRIKKMRYEIPDQIRTLSSKNLSDAKAIRKVFDMLFETNVDENTLVAMTNQIEFLKAINKIEENWEKKMRNKDKCLEDLKLFRKWIIVPRKYFTEQELADAEDEIVRLQSFRRYIVCIDRLESRGVQTVTKSENLKKVENMLTKGKKLNYDEKEYLKNVLTALEKKLPASGLGVSEEERIDIVRAMPESKGRWFKCPNGHIYMIGDCGGATVESKCPECNATIGGSSHRLRDDNQFAGEMDGARYPAWSEQANLLNYQGI</sequence>
<dbReference type="GO" id="GO:0005737">
    <property type="term" value="C:cytoplasm"/>
    <property type="evidence" value="ECO:0007669"/>
    <property type="project" value="UniProtKB-SubCell"/>
</dbReference>
<feature type="compositionally biased region" description="Polar residues" evidence="7">
    <location>
        <begin position="64"/>
        <end position="100"/>
    </location>
</feature>
<dbReference type="InterPro" id="IPR041677">
    <property type="entry name" value="DNA2/NAM7_AAA_11"/>
</dbReference>
<accession>K1RYN2</accession>
<proteinExistence type="predicted"/>
<keyword evidence="6" id="KW-0391">Immunity</keyword>
<keyword evidence="4" id="KW-0863">Zinc-finger</keyword>
<dbReference type="GO" id="GO:0008270">
    <property type="term" value="F:zinc ion binding"/>
    <property type="evidence" value="ECO:0007669"/>
    <property type="project" value="UniProtKB-KW"/>
</dbReference>
<protein>
    <submittedName>
        <fullName evidence="8">NFX1-type zinc finger-containing protein 1</fullName>
    </submittedName>
</protein>
<dbReference type="GO" id="GO:0031380">
    <property type="term" value="C:nuclear RNA-directed RNA polymerase complex"/>
    <property type="evidence" value="ECO:0007669"/>
    <property type="project" value="TreeGrafter"/>
</dbReference>
<dbReference type="InterPro" id="IPR045055">
    <property type="entry name" value="DNA2/NAM7-like"/>
</dbReference>
<evidence type="ECO:0000256" key="1">
    <source>
        <dbReference type="ARBA" id="ARBA00004496"/>
    </source>
</evidence>
<evidence type="ECO:0000256" key="7">
    <source>
        <dbReference type="SAM" id="MobiDB-lite"/>
    </source>
</evidence>
<dbReference type="InterPro" id="IPR041679">
    <property type="entry name" value="DNA2/NAM7-like_C"/>
</dbReference>
<gene>
    <name evidence="8" type="ORF">CGI_10006224</name>
</gene>
<organism evidence="8">
    <name type="scientific">Magallana gigas</name>
    <name type="common">Pacific oyster</name>
    <name type="synonym">Crassostrea gigas</name>
    <dbReference type="NCBI Taxonomy" id="29159"/>
    <lineage>
        <taxon>Eukaryota</taxon>
        <taxon>Metazoa</taxon>
        <taxon>Spiralia</taxon>
        <taxon>Lophotrochozoa</taxon>
        <taxon>Mollusca</taxon>
        <taxon>Bivalvia</taxon>
        <taxon>Autobranchia</taxon>
        <taxon>Pteriomorphia</taxon>
        <taxon>Ostreida</taxon>
        <taxon>Ostreoidea</taxon>
        <taxon>Ostreidae</taxon>
        <taxon>Magallana</taxon>
    </lineage>
</organism>
<evidence type="ECO:0000256" key="5">
    <source>
        <dbReference type="ARBA" id="ARBA00022833"/>
    </source>
</evidence>
<dbReference type="HOGENOM" id="CLU_359122_0_0_1"/>
<evidence type="ECO:0000313" key="8">
    <source>
        <dbReference type="EMBL" id="EKC40141.1"/>
    </source>
</evidence>
<dbReference type="InParanoid" id="K1RYN2"/>
<evidence type="ECO:0000256" key="2">
    <source>
        <dbReference type="ARBA" id="ARBA00022490"/>
    </source>
</evidence>
<dbReference type="Pfam" id="PF13087">
    <property type="entry name" value="AAA_12"/>
    <property type="match status" value="1"/>
</dbReference>
<dbReference type="PANTHER" id="PTHR10887">
    <property type="entry name" value="DNA2/NAM7 HELICASE FAMILY"/>
    <property type="match status" value="1"/>
</dbReference>
<reference evidence="8" key="1">
    <citation type="journal article" date="2012" name="Nature">
        <title>The oyster genome reveals stress adaptation and complexity of shell formation.</title>
        <authorList>
            <person name="Zhang G."/>
            <person name="Fang X."/>
            <person name="Guo X."/>
            <person name="Li L."/>
            <person name="Luo R."/>
            <person name="Xu F."/>
            <person name="Yang P."/>
            <person name="Zhang L."/>
            <person name="Wang X."/>
            <person name="Qi H."/>
            <person name="Xiong Z."/>
            <person name="Que H."/>
            <person name="Xie Y."/>
            <person name="Holland P.W."/>
            <person name="Paps J."/>
            <person name="Zhu Y."/>
            <person name="Wu F."/>
            <person name="Chen Y."/>
            <person name="Wang J."/>
            <person name="Peng C."/>
            <person name="Meng J."/>
            <person name="Yang L."/>
            <person name="Liu J."/>
            <person name="Wen B."/>
            <person name="Zhang N."/>
            <person name="Huang Z."/>
            <person name="Zhu Q."/>
            <person name="Feng Y."/>
            <person name="Mount A."/>
            <person name="Hedgecock D."/>
            <person name="Xu Z."/>
            <person name="Liu Y."/>
            <person name="Domazet-Loso T."/>
            <person name="Du Y."/>
            <person name="Sun X."/>
            <person name="Zhang S."/>
            <person name="Liu B."/>
            <person name="Cheng P."/>
            <person name="Jiang X."/>
            <person name="Li J."/>
            <person name="Fan D."/>
            <person name="Wang W."/>
            <person name="Fu W."/>
            <person name="Wang T."/>
            <person name="Wang B."/>
            <person name="Zhang J."/>
            <person name="Peng Z."/>
            <person name="Li Y."/>
            <person name="Li N."/>
            <person name="Wang J."/>
            <person name="Chen M."/>
            <person name="He Y."/>
            <person name="Tan F."/>
            <person name="Song X."/>
            <person name="Zheng Q."/>
            <person name="Huang R."/>
            <person name="Yang H."/>
            <person name="Du X."/>
            <person name="Chen L."/>
            <person name="Yang M."/>
            <person name="Gaffney P.M."/>
            <person name="Wang S."/>
            <person name="Luo L."/>
            <person name="She Z."/>
            <person name="Ming Y."/>
            <person name="Huang W."/>
            <person name="Zhang S."/>
            <person name="Huang B."/>
            <person name="Zhang Y."/>
            <person name="Qu T."/>
            <person name="Ni P."/>
            <person name="Miao G."/>
            <person name="Wang J."/>
            <person name="Wang Q."/>
            <person name="Steinberg C.E."/>
            <person name="Wang H."/>
            <person name="Li N."/>
            <person name="Qian L."/>
            <person name="Zhang G."/>
            <person name="Li Y."/>
            <person name="Yang H."/>
            <person name="Liu X."/>
            <person name="Wang J."/>
            <person name="Yin Y."/>
            <person name="Wang J."/>
        </authorList>
    </citation>
    <scope>NUCLEOTIDE SEQUENCE [LARGE SCALE GENOMIC DNA]</scope>
    <source>
        <strain evidence="8">05x7-T-G4-1.051#20</strain>
    </source>
</reference>
<dbReference type="InterPro" id="IPR027417">
    <property type="entry name" value="P-loop_NTPase"/>
</dbReference>
<dbReference type="AlphaFoldDB" id="K1RYN2"/>